<evidence type="ECO:0000313" key="3">
    <source>
        <dbReference type="EMBL" id="ADV63157.1"/>
    </source>
</evidence>
<dbReference type="STRING" id="575540.Isop_2586"/>
<feature type="coiled-coil region" evidence="1">
    <location>
        <begin position="361"/>
        <end position="411"/>
    </location>
</feature>
<dbReference type="OrthoDB" id="5241191at2"/>
<dbReference type="EMBL" id="CP002353">
    <property type="protein sequence ID" value="ADV63157.1"/>
    <property type="molecule type" value="Genomic_DNA"/>
</dbReference>
<feature type="domain" description="Mce/MlaD" evidence="2">
    <location>
        <begin position="42"/>
        <end position="116"/>
    </location>
</feature>
<dbReference type="InterPro" id="IPR003399">
    <property type="entry name" value="Mce/MlaD"/>
</dbReference>
<organism evidence="3 4">
    <name type="scientific">Isosphaera pallida (strain ATCC 43644 / DSM 9630 / IS1B)</name>
    <dbReference type="NCBI Taxonomy" id="575540"/>
    <lineage>
        <taxon>Bacteria</taxon>
        <taxon>Pseudomonadati</taxon>
        <taxon>Planctomycetota</taxon>
        <taxon>Planctomycetia</taxon>
        <taxon>Isosphaerales</taxon>
        <taxon>Isosphaeraceae</taxon>
        <taxon>Isosphaera</taxon>
    </lineage>
</organism>
<reference key="1">
    <citation type="submission" date="2010-11" db="EMBL/GenBank/DDBJ databases">
        <title>The complete sequence of chromosome of Isophaera pallida ATCC 43644.</title>
        <authorList>
            <consortium name="US DOE Joint Genome Institute (JGI-PGF)"/>
            <person name="Lucas S."/>
            <person name="Copeland A."/>
            <person name="Lapidus A."/>
            <person name="Bruce D."/>
            <person name="Goodwin L."/>
            <person name="Pitluck S."/>
            <person name="Kyrpides N."/>
            <person name="Mavromatis K."/>
            <person name="Pagani I."/>
            <person name="Ivanova N."/>
            <person name="Saunders E."/>
            <person name="Brettin T."/>
            <person name="Detter J.C."/>
            <person name="Han C."/>
            <person name="Tapia R."/>
            <person name="Land M."/>
            <person name="Hauser L."/>
            <person name="Markowitz V."/>
            <person name="Cheng J.-F."/>
            <person name="Hugenholtz P."/>
            <person name="Woyke T."/>
            <person name="Wu D."/>
            <person name="Eisen J.A."/>
        </authorList>
    </citation>
    <scope>NUCLEOTIDE SEQUENCE</scope>
    <source>
        <strain>ATCC 43644</strain>
    </source>
</reference>
<keyword evidence="1" id="KW-0175">Coiled coil</keyword>
<evidence type="ECO:0000313" key="4">
    <source>
        <dbReference type="Proteomes" id="UP000008631"/>
    </source>
</evidence>
<dbReference type="AlphaFoldDB" id="E8QZ15"/>
<dbReference type="Proteomes" id="UP000008631">
    <property type="component" value="Chromosome"/>
</dbReference>
<keyword evidence="4" id="KW-1185">Reference proteome</keyword>
<evidence type="ECO:0000256" key="1">
    <source>
        <dbReference type="SAM" id="Coils"/>
    </source>
</evidence>
<dbReference type="Pfam" id="PF02470">
    <property type="entry name" value="MlaD"/>
    <property type="match status" value="1"/>
</dbReference>
<dbReference type="InterPro" id="IPR052336">
    <property type="entry name" value="MlaD_Phospholipid_Transporter"/>
</dbReference>
<proteinExistence type="predicted"/>
<dbReference type="eggNOG" id="COG1463">
    <property type="taxonomic scope" value="Bacteria"/>
</dbReference>
<evidence type="ECO:0000259" key="2">
    <source>
        <dbReference type="Pfam" id="PF02470"/>
    </source>
</evidence>
<dbReference type="RefSeq" id="WP_013565445.1">
    <property type="nucleotide sequence ID" value="NC_014962.1"/>
</dbReference>
<name>E8QZ15_ISOPI</name>
<reference evidence="3 4" key="2">
    <citation type="journal article" date="2011" name="Stand. Genomic Sci.">
        <title>Complete genome sequence of Isosphaera pallida type strain (IS1B).</title>
        <authorList>
            <consortium name="US DOE Joint Genome Institute (JGI-PGF)"/>
            <person name="Goker M."/>
            <person name="Cleland D."/>
            <person name="Saunders E."/>
            <person name="Lapidus A."/>
            <person name="Nolan M."/>
            <person name="Lucas S."/>
            <person name="Hammon N."/>
            <person name="Deshpande S."/>
            <person name="Cheng J.F."/>
            <person name="Tapia R."/>
            <person name="Han C."/>
            <person name="Goodwin L."/>
            <person name="Pitluck S."/>
            <person name="Liolios K."/>
            <person name="Pagani I."/>
            <person name="Ivanova N."/>
            <person name="Mavromatis K."/>
            <person name="Pati A."/>
            <person name="Chen A."/>
            <person name="Palaniappan K."/>
            <person name="Land M."/>
            <person name="Hauser L."/>
            <person name="Chang Y.J."/>
            <person name="Jeffries C.D."/>
            <person name="Detter J.C."/>
            <person name="Beck B."/>
            <person name="Woyke T."/>
            <person name="Bristow J."/>
            <person name="Eisen J.A."/>
            <person name="Markowitz V."/>
            <person name="Hugenholtz P."/>
            <person name="Kyrpides N.C."/>
            <person name="Klenk H.P."/>
        </authorList>
    </citation>
    <scope>NUCLEOTIDE SEQUENCE [LARGE SCALE GENOMIC DNA]</scope>
    <source>
        <strain evidence="4">ATCC 43644 / DSM 9630 / IS1B</strain>
    </source>
</reference>
<dbReference type="KEGG" id="ipa:Isop_2586"/>
<gene>
    <name evidence="3" type="ordered locus">Isop_2586</name>
</gene>
<protein>
    <submittedName>
        <fullName evidence="3">Mammalian cell entry related domain protein</fullName>
    </submittedName>
</protein>
<accession>E8QZ15</accession>
<dbReference type="HOGENOM" id="CLU_640759_0_0_0"/>
<dbReference type="InParanoid" id="E8QZ15"/>
<dbReference type="PANTHER" id="PTHR33371">
    <property type="entry name" value="INTERMEMBRANE PHOSPHOLIPID TRANSPORT SYSTEM BINDING PROTEIN MLAD-RELATED"/>
    <property type="match status" value="1"/>
</dbReference>
<dbReference type="PANTHER" id="PTHR33371:SF4">
    <property type="entry name" value="INTERMEMBRANE PHOSPHOLIPID TRANSPORT SYSTEM BINDING PROTEIN MLAD"/>
    <property type="match status" value="1"/>
</dbReference>
<sequence length="423" mass="46237">MNHSAGRETAVGVVVVAALAAFVALLVKAGSGPGFLASRLELDVLFQDGQGLRQGSPVRIAGLDVGQVTQVDLAEYEGKLMARVRISLPADLVDRLKEDVRITIQSNLTGQNCVNVVGTGSSSRPVRPGQVVRGLESTMFDPILKEVGLGPAERADIGHIIAKVRQAIDEAEPTLQAALIDARATLASARHVAETAQPAATEIIARARAMVARLEQQLPRVEAFLANLEAASGEVRTAVADNRPKLDDTLEHVRDLSGILLDTVETARPKFAKFLDGLEPIRARVERVAYNAELTTAQVAEMIALNRANIDRALANARDATQWAEQTAQKIYSNPFLISPFYKPRDADLRAQAAVDLARALTQGSRELADLLKTLDLLQRQPLNDARRRELDNLRQRMIQLEQWMSQTERQLAESLRITPSRR</sequence>